<dbReference type="EMBL" id="CM042890">
    <property type="protein sequence ID" value="KAI4312529.1"/>
    <property type="molecule type" value="Genomic_DNA"/>
</dbReference>
<keyword evidence="2" id="KW-1185">Reference proteome</keyword>
<name>A0ACB9LPA2_9MYRT</name>
<evidence type="ECO:0000313" key="1">
    <source>
        <dbReference type="EMBL" id="KAI4312529.1"/>
    </source>
</evidence>
<dbReference type="Proteomes" id="UP001057402">
    <property type="component" value="Chromosome 11"/>
</dbReference>
<protein>
    <submittedName>
        <fullName evidence="1">Uncharacterized protein</fullName>
    </submittedName>
</protein>
<organism evidence="1 2">
    <name type="scientific">Melastoma candidum</name>
    <dbReference type="NCBI Taxonomy" id="119954"/>
    <lineage>
        <taxon>Eukaryota</taxon>
        <taxon>Viridiplantae</taxon>
        <taxon>Streptophyta</taxon>
        <taxon>Embryophyta</taxon>
        <taxon>Tracheophyta</taxon>
        <taxon>Spermatophyta</taxon>
        <taxon>Magnoliopsida</taxon>
        <taxon>eudicotyledons</taxon>
        <taxon>Gunneridae</taxon>
        <taxon>Pentapetalae</taxon>
        <taxon>rosids</taxon>
        <taxon>malvids</taxon>
        <taxon>Myrtales</taxon>
        <taxon>Melastomataceae</taxon>
        <taxon>Melastomatoideae</taxon>
        <taxon>Melastomateae</taxon>
        <taxon>Melastoma</taxon>
    </lineage>
</organism>
<proteinExistence type="predicted"/>
<reference evidence="2" key="1">
    <citation type="journal article" date="2023" name="Front. Plant Sci.">
        <title>Chromosomal-level genome assembly of Melastoma candidum provides insights into trichome evolution.</title>
        <authorList>
            <person name="Zhong Y."/>
            <person name="Wu W."/>
            <person name="Sun C."/>
            <person name="Zou P."/>
            <person name="Liu Y."/>
            <person name="Dai S."/>
            <person name="Zhou R."/>
        </authorList>
    </citation>
    <scope>NUCLEOTIDE SEQUENCE [LARGE SCALE GENOMIC DNA]</scope>
</reference>
<evidence type="ECO:0000313" key="2">
    <source>
        <dbReference type="Proteomes" id="UP001057402"/>
    </source>
</evidence>
<comment type="caution">
    <text evidence="1">The sequence shown here is derived from an EMBL/GenBank/DDBJ whole genome shotgun (WGS) entry which is preliminary data.</text>
</comment>
<sequence length="182" mass="20455">MAASATYLYSIRFHDSVVLGMMMVKRGPFDLFSYNSWVFFKDIDRQISTVLALCDIVLTAPVAPLIDGLCNHHTRSRAAGKNARFFINTPRNTKLQVMFRIHGEEDVPGVVSLLGALVPSITSPIHAYMNELSGQAIPEVVPYDTFVRRLKFNRSSHIIRAFYNYASDTPVMANIRPFSVIV</sequence>
<accession>A0ACB9LPA2</accession>
<gene>
    <name evidence="1" type="ORF">MLD38_037335</name>
</gene>